<keyword evidence="6 11" id="KW-0479">Metal-binding</keyword>
<evidence type="ECO:0000256" key="9">
    <source>
        <dbReference type="ARBA" id="ARBA00023014"/>
    </source>
</evidence>
<dbReference type="Pfam" id="PF00266">
    <property type="entry name" value="Aminotran_5"/>
    <property type="match status" value="1"/>
</dbReference>
<dbReference type="EMBL" id="LTBB01000004">
    <property type="protein sequence ID" value="KYH29425.1"/>
    <property type="molecule type" value="Genomic_DNA"/>
</dbReference>
<dbReference type="SUPFAM" id="SSF53383">
    <property type="entry name" value="PLP-dependent transferases"/>
    <property type="match status" value="1"/>
</dbReference>
<dbReference type="PROSITE" id="PS00595">
    <property type="entry name" value="AA_TRANSFER_CLASS_5"/>
    <property type="match status" value="1"/>
</dbReference>
<comment type="function">
    <text evidence="11">Master enzyme that delivers sulfur to a number of partners involved in Fe-S cluster assembly, tRNA modification or cofactor biosynthesis. Catalyzes the removal of elemental sulfur atoms from cysteine to produce alanine. Functions as a sulfur delivery protein for Fe-S cluster synthesis onto IscU, an Fe-S scaffold assembly protein, as well as other S acceptor proteins.</text>
</comment>
<dbReference type="NCBIfam" id="NF002806">
    <property type="entry name" value="PRK02948.1"/>
    <property type="match status" value="1"/>
</dbReference>
<evidence type="ECO:0000259" key="13">
    <source>
        <dbReference type="Pfam" id="PF00266"/>
    </source>
</evidence>
<dbReference type="GO" id="GO:0031071">
    <property type="term" value="F:cysteine desulfurase activity"/>
    <property type="evidence" value="ECO:0007669"/>
    <property type="project" value="UniProtKB-UniRule"/>
</dbReference>
<proteinExistence type="inferred from homology"/>
<dbReference type="STRING" id="1121305.CLCOL_11730"/>
<dbReference type="Proteomes" id="UP000075374">
    <property type="component" value="Unassembled WGS sequence"/>
</dbReference>
<dbReference type="PIRSF" id="PIRSF005572">
    <property type="entry name" value="NifS"/>
    <property type="match status" value="1"/>
</dbReference>
<dbReference type="HAMAP" id="MF_00331">
    <property type="entry name" value="Cys_desulf_IscS"/>
    <property type="match status" value="1"/>
</dbReference>
<evidence type="ECO:0000256" key="4">
    <source>
        <dbReference type="ARBA" id="ARBA00022679"/>
    </source>
</evidence>
<gene>
    <name evidence="14" type="primary">iscS_3</name>
    <name evidence="11" type="synonym">iscS</name>
    <name evidence="14" type="ORF">CLCOL_11730</name>
</gene>
<feature type="binding site" evidence="11">
    <location>
        <position position="160"/>
    </location>
    <ligand>
        <name>pyridoxal 5'-phosphate</name>
        <dbReference type="ChEBI" id="CHEBI:597326"/>
    </ligand>
</feature>
<dbReference type="InterPro" id="IPR000192">
    <property type="entry name" value="Aminotrans_V_dom"/>
</dbReference>
<feature type="binding site" evidence="11">
    <location>
        <begin position="80"/>
        <end position="81"/>
    </location>
    <ligand>
        <name>pyridoxal 5'-phosphate</name>
        <dbReference type="ChEBI" id="CHEBI:597326"/>
    </ligand>
</feature>
<dbReference type="InterPro" id="IPR016454">
    <property type="entry name" value="Cysteine_dSase"/>
</dbReference>
<dbReference type="GO" id="GO:0030170">
    <property type="term" value="F:pyridoxal phosphate binding"/>
    <property type="evidence" value="ECO:0007669"/>
    <property type="project" value="UniProtKB-UniRule"/>
</dbReference>
<dbReference type="InterPro" id="IPR015424">
    <property type="entry name" value="PyrdxlP-dep_Trfase"/>
</dbReference>
<keyword evidence="4 11" id="KW-0808">Transferase</keyword>
<comment type="catalytic activity">
    <reaction evidence="10 11">
        <text>(sulfur carrier)-H + L-cysteine = (sulfur carrier)-SH + L-alanine</text>
        <dbReference type="Rhea" id="RHEA:43892"/>
        <dbReference type="Rhea" id="RHEA-COMP:14737"/>
        <dbReference type="Rhea" id="RHEA-COMP:14739"/>
        <dbReference type="ChEBI" id="CHEBI:29917"/>
        <dbReference type="ChEBI" id="CHEBI:35235"/>
        <dbReference type="ChEBI" id="CHEBI:57972"/>
        <dbReference type="ChEBI" id="CHEBI:64428"/>
        <dbReference type="EC" id="2.8.1.7"/>
    </reaction>
</comment>
<dbReference type="PANTHER" id="PTHR11601:SF34">
    <property type="entry name" value="CYSTEINE DESULFURASE"/>
    <property type="match status" value="1"/>
</dbReference>
<protein>
    <recommendedName>
        <fullName evidence="11">Cysteine desulfurase IscS</fullName>
        <ecNumber evidence="11">2.8.1.7</ecNumber>
    </recommendedName>
</protein>
<comment type="pathway">
    <text evidence="11">Cofactor biosynthesis; iron-sulfur cluster biosynthesis.</text>
</comment>
<dbReference type="InterPro" id="IPR017772">
    <property type="entry name" value="Cys_deSase_NifS_bac/arc"/>
</dbReference>
<dbReference type="GO" id="GO:0051537">
    <property type="term" value="F:2 iron, 2 sulfur cluster binding"/>
    <property type="evidence" value="ECO:0007669"/>
    <property type="project" value="UniProtKB-UniRule"/>
</dbReference>
<evidence type="ECO:0000256" key="7">
    <source>
        <dbReference type="ARBA" id="ARBA00022898"/>
    </source>
</evidence>
<keyword evidence="15" id="KW-1185">Reference proteome</keyword>
<dbReference type="AlphaFoldDB" id="A0A151AP90"/>
<evidence type="ECO:0000256" key="2">
    <source>
        <dbReference type="ARBA" id="ARBA00006490"/>
    </source>
</evidence>
<evidence type="ECO:0000256" key="1">
    <source>
        <dbReference type="ARBA" id="ARBA00001933"/>
    </source>
</evidence>
<feature type="binding site" description="via persulfide group" evidence="11">
    <location>
        <position position="334"/>
    </location>
    <ligand>
        <name>[2Fe-2S] cluster</name>
        <dbReference type="ChEBI" id="CHEBI:190135"/>
        <note>ligand shared with IscU</note>
    </ligand>
</feature>
<dbReference type="NCBIfam" id="TIGR03402">
    <property type="entry name" value="FeS_nifS"/>
    <property type="match status" value="1"/>
</dbReference>
<reference evidence="14 15" key="1">
    <citation type="submission" date="2016-02" db="EMBL/GenBank/DDBJ databases">
        <title>Genome sequence of Clostridium colicanis DSM 13634.</title>
        <authorList>
            <person name="Poehlein A."/>
            <person name="Daniel R."/>
        </authorList>
    </citation>
    <scope>NUCLEOTIDE SEQUENCE [LARGE SCALE GENOMIC DNA]</scope>
    <source>
        <strain evidence="14 15">DSM 13634</strain>
    </source>
</reference>
<keyword evidence="8 11" id="KW-0408">Iron</keyword>
<evidence type="ECO:0000256" key="12">
    <source>
        <dbReference type="RuleBase" id="RU004504"/>
    </source>
</evidence>
<feature type="binding site" evidence="11">
    <location>
        <position position="188"/>
    </location>
    <ligand>
        <name>pyridoxal 5'-phosphate</name>
        <dbReference type="ChEBI" id="CHEBI:597326"/>
    </ligand>
</feature>
<feature type="domain" description="Aminotransferase class V" evidence="13">
    <location>
        <begin position="13"/>
        <end position="375"/>
    </location>
</feature>
<evidence type="ECO:0000313" key="15">
    <source>
        <dbReference type="Proteomes" id="UP000075374"/>
    </source>
</evidence>
<dbReference type="GO" id="GO:0044571">
    <property type="term" value="P:[2Fe-2S] cluster assembly"/>
    <property type="evidence" value="ECO:0007669"/>
    <property type="project" value="UniProtKB-UniRule"/>
</dbReference>
<dbReference type="UniPathway" id="UPA00266"/>
<sequence length="391" mass="43227">MYAAFINNMSKNIYLDYASTTFIKEEVLKEMMPYFTEHFGNPSSIHSMSREVKKAVYDAKIRTAKAINGSREEIFFTSGGTEADNWAIKGVVFRNRDKGNHIITTKIEHHAILNSCKYLEEQGFKVTYLPVDEEGIIKIEDLKNAITKDTILVSIMFGNNEVGSIQPIKEIGKICREKNIIFHTDGVQAVGSVPIDVNELNIDLLSMSAHKFYGPKGVGALYIRKGTKIHNLIHGGSQERARRSGTENVPGIVGLGKAIELASESLEKERVRLTHLRDKLIDGLLKIPNSKLNGPIGEKRLPGNVNISFKDVNGGTMLMALDEMGIFASAGSACTAGSLEPSHVLLSLGLPEDMARSSVRFTMGAKTTEEEIDYVIDVMPKIVERIRNTNI</sequence>
<dbReference type="InterPro" id="IPR020578">
    <property type="entry name" value="Aminotrans_V_PyrdxlP_BS"/>
</dbReference>
<comment type="subcellular location">
    <subcellularLocation>
        <location evidence="11">Cytoplasm</location>
    </subcellularLocation>
</comment>
<dbReference type="PANTHER" id="PTHR11601">
    <property type="entry name" value="CYSTEINE DESULFURYLASE FAMILY MEMBER"/>
    <property type="match status" value="1"/>
</dbReference>
<dbReference type="EC" id="2.8.1.7" evidence="11"/>
<comment type="cofactor">
    <cofactor evidence="1 11 12">
        <name>pyridoxal 5'-phosphate</name>
        <dbReference type="ChEBI" id="CHEBI:597326"/>
    </cofactor>
</comment>
<dbReference type="Gene3D" id="3.90.1150.10">
    <property type="entry name" value="Aspartate Aminotransferase, domain 1"/>
    <property type="match status" value="1"/>
</dbReference>
<keyword evidence="3 11" id="KW-0963">Cytoplasm</keyword>
<dbReference type="Gene3D" id="3.40.640.10">
    <property type="entry name" value="Type I PLP-dependent aspartate aminotransferase-like (Major domain)"/>
    <property type="match status" value="1"/>
</dbReference>
<dbReference type="GO" id="GO:0046872">
    <property type="term" value="F:metal ion binding"/>
    <property type="evidence" value="ECO:0007669"/>
    <property type="project" value="UniProtKB-KW"/>
</dbReference>
<evidence type="ECO:0000256" key="6">
    <source>
        <dbReference type="ARBA" id="ARBA00022723"/>
    </source>
</evidence>
<evidence type="ECO:0000256" key="10">
    <source>
        <dbReference type="ARBA" id="ARBA00050776"/>
    </source>
</evidence>
<comment type="similarity">
    <text evidence="2 11">Belongs to the class-V pyridoxal-phosphate-dependent aminotransferase family. NifS/IscS subfamily.</text>
</comment>
<dbReference type="FunFam" id="3.40.640.10:FF:000003">
    <property type="entry name" value="Cysteine desulfurase IscS"/>
    <property type="match status" value="1"/>
</dbReference>
<dbReference type="PATRIC" id="fig|1121305.3.peg.1173"/>
<dbReference type="InterPro" id="IPR015422">
    <property type="entry name" value="PyrdxlP-dep_Trfase_small"/>
</dbReference>
<keyword evidence="9 11" id="KW-0411">Iron-sulfur</keyword>
<feature type="binding site" evidence="11">
    <location>
        <begin position="208"/>
        <end position="210"/>
    </location>
    <ligand>
        <name>pyridoxal 5'-phosphate</name>
        <dbReference type="ChEBI" id="CHEBI:597326"/>
    </ligand>
</feature>
<dbReference type="Gene3D" id="1.10.260.50">
    <property type="match status" value="1"/>
</dbReference>
<evidence type="ECO:0000256" key="5">
    <source>
        <dbReference type="ARBA" id="ARBA00022714"/>
    </source>
</evidence>
<keyword evidence="7 11" id="KW-0663">Pyridoxal phosphate</keyword>
<comment type="subunit">
    <text evidence="11">Homodimer. Forms a heterotetramer with IscU, interacts with other sulfur acceptors.</text>
</comment>
<evidence type="ECO:0000313" key="14">
    <source>
        <dbReference type="EMBL" id="KYH29425.1"/>
    </source>
</evidence>
<dbReference type="GO" id="GO:1990221">
    <property type="term" value="C:L-cysteine desulfurase complex"/>
    <property type="evidence" value="ECO:0007669"/>
    <property type="project" value="UniProtKB-ARBA"/>
</dbReference>
<feature type="modified residue" description="N6-(pyridoxal phosphate)lysine" evidence="11">
    <location>
        <position position="211"/>
    </location>
</feature>
<feature type="binding site" evidence="11">
    <location>
        <position position="246"/>
    </location>
    <ligand>
        <name>pyridoxal 5'-phosphate</name>
        <dbReference type="ChEBI" id="CHEBI:597326"/>
    </ligand>
</feature>
<accession>A0A151AP90</accession>
<feature type="active site" description="Cysteine persulfide intermediate" evidence="11">
    <location>
        <position position="334"/>
    </location>
</feature>
<comment type="caution">
    <text evidence="14">The sequence shown here is derived from an EMBL/GenBank/DDBJ whole genome shotgun (WGS) entry which is preliminary data.</text>
</comment>
<keyword evidence="5 11" id="KW-0001">2Fe-2S</keyword>
<dbReference type="InterPro" id="IPR015421">
    <property type="entry name" value="PyrdxlP-dep_Trfase_major"/>
</dbReference>
<dbReference type="GO" id="GO:0006520">
    <property type="term" value="P:amino acid metabolic process"/>
    <property type="evidence" value="ECO:0007669"/>
    <property type="project" value="InterPro"/>
</dbReference>
<evidence type="ECO:0000256" key="11">
    <source>
        <dbReference type="HAMAP-Rule" id="MF_00331"/>
    </source>
</evidence>
<dbReference type="InterPro" id="IPR010240">
    <property type="entry name" value="Cys_deSase_IscS"/>
</dbReference>
<organism evidence="14 15">
    <name type="scientific">Clostridium colicanis DSM 13634</name>
    <dbReference type="NCBI Taxonomy" id="1121305"/>
    <lineage>
        <taxon>Bacteria</taxon>
        <taxon>Bacillati</taxon>
        <taxon>Bacillota</taxon>
        <taxon>Clostridia</taxon>
        <taxon>Eubacteriales</taxon>
        <taxon>Clostridiaceae</taxon>
        <taxon>Clostridium</taxon>
    </lineage>
</organism>
<name>A0A151AP90_9CLOT</name>
<evidence type="ECO:0000256" key="8">
    <source>
        <dbReference type="ARBA" id="ARBA00023004"/>
    </source>
</evidence>
<evidence type="ECO:0000256" key="3">
    <source>
        <dbReference type="ARBA" id="ARBA00022490"/>
    </source>
</evidence>